<reference evidence="1" key="2">
    <citation type="submission" date="2015-03" db="UniProtKB">
        <authorList>
            <consortium name="EnsemblPlants"/>
        </authorList>
    </citation>
    <scope>IDENTIFICATION</scope>
</reference>
<name>A0A0D3B2W8_BRAOL</name>
<evidence type="ECO:0000313" key="1">
    <source>
        <dbReference type="EnsemblPlants" id="Bo3g018980.1"/>
    </source>
</evidence>
<dbReference type="OMA" id="SRETYSC"/>
<dbReference type="EnsemblPlants" id="Bo3g018980.1">
    <property type="protein sequence ID" value="Bo3g018980.1"/>
    <property type="gene ID" value="Bo3g018980"/>
</dbReference>
<evidence type="ECO:0000313" key="2">
    <source>
        <dbReference type="Proteomes" id="UP000032141"/>
    </source>
</evidence>
<protein>
    <submittedName>
        <fullName evidence="1">Uncharacterized protein</fullName>
    </submittedName>
</protein>
<dbReference type="STRING" id="109376.A0A0D3B2W8"/>
<organism evidence="1 2">
    <name type="scientific">Brassica oleracea var. oleracea</name>
    <dbReference type="NCBI Taxonomy" id="109376"/>
    <lineage>
        <taxon>Eukaryota</taxon>
        <taxon>Viridiplantae</taxon>
        <taxon>Streptophyta</taxon>
        <taxon>Embryophyta</taxon>
        <taxon>Tracheophyta</taxon>
        <taxon>Spermatophyta</taxon>
        <taxon>Magnoliopsida</taxon>
        <taxon>eudicotyledons</taxon>
        <taxon>Gunneridae</taxon>
        <taxon>Pentapetalae</taxon>
        <taxon>rosids</taxon>
        <taxon>malvids</taxon>
        <taxon>Brassicales</taxon>
        <taxon>Brassicaceae</taxon>
        <taxon>Brassiceae</taxon>
        <taxon>Brassica</taxon>
    </lineage>
</organism>
<reference evidence="1 2" key="1">
    <citation type="journal article" date="2014" name="Genome Biol.">
        <title>Transcriptome and methylome profiling reveals relics of genome dominance in the mesopolyploid Brassica oleracea.</title>
        <authorList>
            <person name="Parkin I.A."/>
            <person name="Koh C."/>
            <person name="Tang H."/>
            <person name="Robinson S.J."/>
            <person name="Kagale S."/>
            <person name="Clarke W.E."/>
            <person name="Town C.D."/>
            <person name="Nixon J."/>
            <person name="Krishnakumar V."/>
            <person name="Bidwell S.L."/>
            <person name="Denoeud F."/>
            <person name="Belcram H."/>
            <person name="Links M.G."/>
            <person name="Just J."/>
            <person name="Clarke C."/>
            <person name="Bender T."/>
            <person name="Huebert T."/>
            <person name="Mason A.S."/>
            <person name="Pires J.C."/>
            <person name="Barker G."/>
            <person name="Moore J."/>
            <person name="Walley P.G."/>
            <person name="Manoli S."/>
            <person name="Batley J."/>
            <person name="Edwards D."/>
            <person name="Nelson M.N."/>
            <person name="Wang X."/>
            <person name="Paterson A.H."/>
            <person name="King G."/>
            <person name="Bancroft I."/>
            <person name="Chalhoub B."/>
            <person name="Sharpe A.G."/>
        </authorList>
    </citation>
    <scope>NUCLEOTIDE SEQUENCE</scope>
    <source>
        <strain evidence="1 2">cv. TO1000</strain>
    </source>
</reference>
<dbReference type="AlphaFoldDB" id="A0A0D3B2W8"/>
<proteinExistence type="predicted"/>
<dbReference type="eggNOG" id="KOG3113">
    <property type="taxonomic scope" value="Eukaryota"/>
</dbReference>
<dbReference type="Proteomes" id="UP000032141">
    <property type="component" value="Chromosome C3"/>
</dbReference>
<keyword evidence="2" id="KW-1185">Reference proteome</keyword>
<dbReference type="Gramene" id="Bo3g018980.1">
    <property type="protein sequence ID" value="Bo3g018980.1"/>
    <property type="gene ID" value="Bo3g018980"/>
</dbReference>
<accession>A0A0D3B2W8</accession>
<dbReference type="HOGENOM" id="CLU_3053128_0_0_1"/>
<sequence length="54" mass="5974">MDDVNGVTVKKFKAGDAVPVNATKEVYASLFTCSKKKFDSRETYSCRSLPLGRN</sequence>